<sequence length="171" mass="19088">GERQKSRRKDELQQFLRCFGSASDLRKPLPRQRPPGLSLALSRIARCLPALTRSSRLPDACTAFTSRLPAGWRSVCGVLTVPALADPDRRLPGLAERSSRGRAALWLLMRGWAATCEQLQPPAQQLPQSEAFCSSRLPTFGQLNADQRGERRDVVTARQLRLRLRPGCRFG</sequence>
<name>A0A1I8FQW4_9PLAT</name>
<reference evidence="2" key="1">
    <citation type="submission" date="2016-11" db="UniProtKB">
        <authorList>
            <consortium name="WormBaseParasite"/>
        </authorList>
    </citation>
    <scope>IDENTIFICATION</scope>
</reference>
<keyword evidence="1" id="KW-1185">Reference proteome</keyword>
<evidence type="ECO:0000313" key="1">
    <source>
        <dbReference type="Proteomes" id="UP000095280"/>
    </source>
</evidence>
<organism evidence="1 2">
    <name type="scientific">Macrostomum lignano</name>
    <dbReference type="NCBI Taxonomy" id="282301"/>
    <lineage>
        <taxon>Eukaryota</taxon>
        <taxon>Metazoa</taxon>
        <taxon>Spiralia</taxon>
        <taxon>Lophotrochozoa</taxon>
        <taxon>Platyhelminthes</taxon>
        <taxon>Rhabditophora</taxon>
        <taxon>Macrostomorpha</taxon>
        <taxon>Macrostomida</taxon>
        <taxon>Macrostomidae</taxon>
        <taxon>Macrostomum</taxon>
    </lineage>
</organism>
<dbReference type="AlphaFoldDB" id="A0A1I8FQW4"/>
<proteinExistence type="predicted"/>
<dbReference type="WBParaSite" id="maker-unitig_44777-snap-gene-0.2-mRNA-1">
    <property type="protein sequence ID" value="maker-unitig_44777-snap-gene-0.2-mRNA-1"/>
    <property type="gene ID" value="maker-unitig_44777-snap-gene-0.2"/>
</dbReference>
<evidence type="ECO:0000313" key="2">
    <source>
        <dbReference type="WBParaSite" id="maker-unitig_44777-snap-gene-0.2-mRNA-1"/>
    </source>
</evidence>
<protein>
    <submittedName>
        <fullName evidence="2">Secreted protein</fullName>
    </submittedName>
</protein>
<accession>A0A1I8FQW4</accession>
<dbReference type="Proteomes" id="UP000095280">
    <property type="component" value="Unplaced"/>
</dbReference>